<dbReference type="CDD" id="cd08502">
    <property type="entry name" value="PBP2_NikA_DppA_OppA_like_16"/>
    <property type="match status" value="1"/>
</dbReference>
<dbReference type="InterPro" id="IPR000914">
    <property type="entry name" value="SBP_5_dom"/>
</dbReference>
<evidence type="ECO:0000259" key="4">
    <source>
        <dbReference type="Pfam" id="PF00496"/>
    </source>
</evidence>
<sequence>MGAADPTEALMPVSRRLLLAAPALLAAPRLARAQKANTLRFVPQSDLSILDPVLTAAYVTRNHAMMVFDTLYGMDAQFRIQPQMVEGQRVEEDGRRWTLMLRPDLRWHDGTPVLARDCVASIRRWAVRDGLGQTLMAATEELSAPDDRSIVFRLKHPFPLLSYALGKPGSPVCVMMPERLAQTDPFKPVAEMIGSGPFRYNAAERLAGARVVYDRNPGYVPRGGVSSFTAGGKVAHFDRVEWLVLPDPSTAASALRAGEVDWWEAPGFDLLPMLRRGGEVKVTLPDPTGFIGTMRMNHLQPPFNNPALRRAVLPALTQSDFMSAVAGNAPGGWRDGVGFFCPGTPMASDAGMAALTGPRDIEAARRAVEASGYAGEPAVVLAPTDFPNLKALADVGADLLSRIGIKVDYQAMDWGSAIQRIGKTEPVEQGGWSVYHTFWSGLDQLNPAVNASLRANGRAAGRGWPDSPALEAMRESWLAAGSEAEQVAIAAGMQRQAFEDLPYVPLGQLLQPTAFRRDIQDIPTGFAAFWSVRRG</sequence>
<evidence type="ECO:0000256" key="2">
    <source>
        <dbReference type="ARBA" id="ARBA00005695"/>
    </source>
</evidence>
<dbReference type="Pfam" id="PF00496">
    <property type="entry name" value="SBP_bac_5"/>
    <property type="match status" value="1"/>
</dbReference>
<dbReference type="Gene3D" id="3.40.190.10">
    <property type="entry name" value="Periplasmic binding protein-like II"/>
    <property type="match status" value="1"/>
</dbReference>
<dbReference type="PANTHER" id="PTHR30290">
    <property type="entry name" value="PERIPLASMIC BINDING COMPONENT OF ABC TRANSPORTER"/>
    <property type="match status" value="1"/>
</dbReference>
<dbReference type="Proteomes" id="UP001518990">
    <property type="component" value="Unassembled WGS sequence"/>
</dbReference>
<keyword evidence="3" id="KW-0732">Signal</keyword>
<accession>A0ABS3KJC4</accession>
<comment type="subcellular location">
    <subcellularLocation>
        <location evidence="1">Periplasm</location>
    </subcellularLocation>
</comment>
<dbReference type="PIRSF" id="PIRSF002741">
    <property type="entry name" value="MppA"/>
    <property type="match status" value="1"/>
</dbReference>
<name>A0ABS3KJC4_9PROT</name>
<organism evidence="5 6">
    <name type="scientific">Roseomonas marmotae</name>
    <dbReference type="NCBI Taxonomy" id="2768161"/>
    <lineage>
        <taxon>Bacteria</taxon>
        <taxon>Pseudomonadati</taxon>
        <taxon>Pseudomonadota</taxon>
        <taxon>Alphaproteobacteria</taxon>
        <taxon>Acetobacterales</taxon>
        <taxon>Roseomonadaceae</taxon>
        <taxon>Roseomonas</taxon>
    </lineage>
</organism>
<evidence type="ECO:0000256" key="1">
    <source>
        <dbReference type="ARBA" id="ARBA00004418"/>
    </source>
</evidence>
<keyword evidence="6" id="KW-1185">Reference proteome</keyword>
<feature type="domain" description="Solute-binding protein family 5" evidence="4">
    <location>
        <begin position="80"/>
        <end position="441"/>
    </location>
</feature>
<gene>
    <name evidence="5" type="ORF">IAI60_20930</name>
</gene>
<dbReference type="InterPro" id="IPR030678">
    <property type="entry name" value="Peptide/Ni-bd"/>
</dbReference>
<dbReference type="EMBL" id="JACTNF010000040">
    <property type="protein sequence ID" value="MBO1077075.1"/>
    <property type="molecule type" value="Genomic_DNA"/>
</dbReference>
<dbReference type="InterPro" id="IPR039424">
    <property type="entry name" value="SBP_5"/>
</dbReference>
<proteinExistence type="inferred from homology"/>
<dbReference type="PANTHER" id="PTHR30290:SF38">
    <property type="entry name" value="D,D-DIPEPTIDE-BINDING PERIPLASMIC PROTEIN DDPA-RELATED"/>
    <property type="match status" value="1"/>
</dbReference>
<comment type="similarity">
    <text evidence="2">Belongs to the bacterial solute-binding protein 5 family.</text>
</comment>
<comment type="caution">
    <text evidence="5">The sequence shown here is derived from an EMBL/GenBank/DDBJ whole genome shotgun (WGS) entry which is preliminary data.</text>
</comment>
<dbReference type="SUPFAM" id="SSF53850">
    <property type="entry name" value="Periplasmic binding protein-like II"/>
    <property type="match status" value="1"/>
</dbReference>
<evidence type="ECO:0000256" key="3">
    <source>
        <dbReference type="ARBA" id="ARBA00022729"/>
    </source>
</evidence>
<evidence type="ECO:0000313" key="6">
    <source>
        <dbReference type="Proteomes" id="UP001518990"/>
    </source>
</evidence>
<protein>
    <submittedName>
        <fullName evidence="5">ABC transporter substrate-binding protein</fullName>
    </submittedName>
</protein>
<evidence type="ECO:0000313" key="5">
    <source>
        <dbReference type="EMBL" id="MBO1077075.1"/>
    </source>
</evidence>
<reference evidence="5 6" key="1">
    <citation type="submission" date="2020-09" db="EMBL/GenBank/DDBJ databases">
        <title>Roseomonas.</title>
        <authorList>
            <person name="Zhu W."/>
        </authorList>
    </citation>
    <scope>NUCLEOTIDE SEQUENCE [LARGE SCALE GENOMIC DNA]</scope>
    <source>
        <strain evidence="5 6">1311</strain>
    </source>
</reference>
<dbReference type="Gene3D" id="3.10.105.10">
    <property type="entry name" value="Dipeptide-binding Protein, Domain 3"/>
    <property type="match status" value="1"/>
</dbReference>